<gene>
    <name evidence="3" type="ORF">WA45_05225</name>
</gene>
<proteinExistence type="predicted"/>
<organism evidence="3 4">
    <name type="scientific">Streptococcus agalactiae</name>
    <dbReference type="NCBI Taxonomy" id="1311"/>
    <lineage>
        <taxon>Bacteria</taxon>
        <taxon>Bacillati</taxon>
        <taxon>Bacillota</taxon>
        <taxon>Bacilli</taxon>
        <taxon>Lactobacillales</taxon>
        <taxon>Streptococcaceae</taxon>
        <taxon>Streptococcus</taxon>
    </lineage>
</organism>
<dbReference type="Proteomes" id="UP000035174">
    <property type="component" value="Unassembled WGS sequence"/>
</dbReference>
<comment type="caution">
    <text evidence="3">The sequence shown here is derived from an EMBL/GenBank/DDBJ whole genome shotgun (WGS) entry which is preliminary data.</text>
</comment>
<dbReference type="Pfam" id="PF14265">
    <property type="entry name" value="DUF4355"/>
    <property type="match status" value="1"/>
</dbReference>
<evidence type="ECO:0000313" key="3">
    <source>
        <dbReference type="EMBL" id="KLJ29749.1"/>
    </source>
</evidence>
<dbReference type="EMBL" id="LCVB01000027">
    <property type="protein sequence ID" value="KLJ29749.1"/>
    <property type="molecule type" value="Genomic_DNA"/>
</dbReference>
<accession>A0AAW3HTK7</accession>
<feature type="coiled-coil region" evidence="1">
    <location>
        <begin position="55"/>
        <end position="98"/>
    </location>
</feature>
<feature type="region of interest" description="Disordered" evidence="2">
    <location>
        <begin position="1"/>
        <end position="32"/>
    </location>
</feature>
<name>A0AAW3HTK7_STRAG</name>
<evidence type="ECO:0000313" key="4">
    <source>
        <dbReference type="Proteomes" id="UP000035174"/>
    </source>
</evidence>
<dbReference type="RefSeq" id="WP_000774601.1">
    <property type="nucleotide sequence ID" value="NZ_CDEN01000017.1"/>
</dbReference>
<sequence length="192" mass="21041">MADLVNNGVVDEATQEEVETQEEVKAEATSEKTFTQAEVTEMIQQNVNRAVAKAHKDAQEQFKAEQDEAKKLAKMNSEEKANYETQKLLEELQQLKDDKTRNELTAVARKMFSEADINVDDDVLSLAVTLDAEQTKANVTKLASAFAKAIADDRKSLARQATPSIGSGSITTQSNFGASLAERAGKVNTKLF</sequence>
<protein>
    <submittedName>
        <fullName evidence="3">Phage protein</fullName>
    </submittedName>
</protein>
<evidence type="ECO:0000256" key="1">
    <source>
        <dbReference type="SAM" id="Coils"/>
    </source>
</evidence>
<reference evidence="3 4" key="1">
    <citation type="journal article" date="2015" name="PLoS ONE">
        <title>Genomic analysis reveals the molecular basis for capsule loss in the group B streptococcus population.</title>
        <authorList>
            <consortium name="DEVANI Consortium"/>
            <person name="Rosini R."/>
            <person name="Campisi E."/>
            <person name="De Chiara M."/>
            <person name="Tettelin H."/>
            <person name="Rinaudo D."/>
            <person name="Toniolo C."/>
            <person name="Metruccio M."/>
            <person name="Guidotti S."/>
            <person name="Sorensen U.B."/>
            <person name="Kilian M."/>
            <person name="Ramirez M."/>
            <person name="Janulczyk R."/>
            <person name="Donati C."/>
            <person name="Grandi G."/>
            <person name="Margarit I."/>
        </authorList>
    </citation>
    <scope>NUCLEOTIDE SEQUENCE [LARGE SCALE GENOMIC DNA]</scope>
    <source>
        <strain evidence="3 4">ES-PW-063</strain>
    </source>
</reference>
<evidence type="ECO:0000256" key="2">
    <source>
        <dbReference type="SAM" id="MobiDB-lite"/>
    </source>
</evidence>
<dbReference type="AlphaFoldDB" id="A0AAW3HTK7"/>
<dbReference type="InterPro" id="IPR025580">
    <property type="entry name" value="Gp46"/>
</dbReference>
<keyword evidence="1" id="KW-0175">Coiled coil</keyword>